<dbReference type="InterPro" id="IPR008030">
    <property type="entry name" value="NmrA-like"/>
</dbReference>
<comment type="similarity">
    <text evidence="1">Belongs to the NmrA-type oxidoreductase family.</text>
</comment>
<evidence type="ECO:0000313" key="4">
    <source>
        <dbReference type="EMBL" id="GAA1668993.1"/>
    </source>
</evidence>
<proteinExistence type="inferred from homology"/>
<dbReference type="RefSeq" id="WP_344308851.1">
    <property type="nucleotide sequence ID" value="NZ_BAAANY010000007.1"/>
</dbReference>
<evidence type="ECO:0000256" key="2">
    <source>
        <dbReference type="ARBA" id="ARBA00022857"/>
    </source>
</evidence>
<gene>
    <name evidence="4" type="ORF">GCM10009765_18090</name>
</gene>
<sequence>MAGDRVVAVVGATGKQGGGLVRAIAADTAGGFVARALTRDGKSEAARQLADLGVEVVEADLDEPASIEAAFAGAYGAYCVTFPSAGFGPEKEIEHARTMADAAHGNGLAHVIWSTLEDTRDFVSLDDERMPTLLGKYKVPPFDVKGEADAVFAEVPTTFLRTTFYWENMFFPVLGPKRDTDGTLTLTLPLGGAKLAGIAAQDIGRCAYAILRRPELIGETVSITGENLTGTQMAAALTAAPGESVRFKDIAPADFRGLFPGADAIGNMFQFYQDFEDTCIGARDRQVVLRLHPGLLGFADWLVLNSQVMS</sequence>
<keyword evidence="5" id="KW-1185">Reference proteome</keyword>
<dbReference type="Gene3D" id="3.40.50.720">
    <property type="entry name" value="NAD(P)-binding Rossmann-like Domain"/>
    <property type="match status" value="1"/>
</dbReference>
<reference evidence="4 5" key="1">
    <citation type="journal article" date="2019" name="Int. J. Syst. Evol. Microbiol.">
        <title>The Global Catalogue of Microorganisms (GCM) 10K type strain sequencing project: providing services to taxonomists for standard genome sequencing and annotation.</title>
        <authorList>
            <consortium name="The Broad Institute Genomics Platform"/>
            <consortium name="The Broad Institute Genome Sequencing Center for Infectious Disease"/>
            <person name="Wu L."/>
            <person name="Ma J."/>
        </authorList>
    </citation>
    <scope>NUCLEOTIDE SEQUENCE [LARGE SCALE GENOMIC DNA]</scope>
    <source>
        <strain evidence="4 5">JCM 14718</strain>
    </source>
</reference>
<protein>
    <submittedName>
        <fullName evidence="4">NmrA/HSCARG family protein</fullName>
    </submittedName>
</protein>
<comment type="caution">
    <text evidence="4">The sequence shown here is derived from an EMBL/GenBank/DDBJ whole genome shotgun (WGS) entry which is preliminary data.</text>
</comment>
<dbReference type="EMBL" id="BAAANY010000007">
    <property type="protein sequence ID" value="GAA1668993.1"/>
    <property type="molecule type" value="Genomic_DNA"/>
</dbReference>
<dbReference type="PANTHER" id="PTHR42748">
    <property type="entry name" value="NITROGEN METABOLITE REPRESSION PROTEIN NMRA FAMILY MEMBER"/>
    <property type="match status" value="1"/>
</dbReference>
<dbReference type="PANTHER" id="PTHR42748:SF7">
    <property type="entry name" value="NMRA LIKE REDOX SENSOR 1-RELATED"/>
    <property type="match status" value="1"/>
</dbReference>
<dbReference type="InterPro" id="IPR036291">
    <property type="entry name" value="NAD(P)-bd_dom_sf"/>
</dbReference>
<organism evidence="4 5">
    <name type="scientific">Fodinicola feengrottensis</name>
    <dbReference type="NCBI Taxonomy" id="435914"/>
    <lineage>
        <taxon>Bacteria</taxon>
        <taxon>Bacillati</taxon>
        <taxon>Actinomycetota</taxon>
        <taxon>Actinomycetes</taxon>
        <taxon>Mycobacteriales</taxon>
        <taxon>Fodinicola</taxon>
    </lineage>
</organism>
<evidence type="ECO:0000256" key="1">
    <source>
        <dbReference type="ARBA" id="ARBA00006328"/>
    </source>
</evidence>
<keyword evidence="2" id="KW-0521">NADP</keyword>
<feature type="domain" description="NmrA-like" evidence="3">
    <location>
        <begin position="5"/>
        <end position="296"/>
    </location>
</feature>
<dbReference type="Pfam" id="PF05368">
    <property type="entry name" value="NmrA"/>
    <property type="match status" value="1"/>
</dbReference>
<evidence type="ECO:0000259" key="3">
    <source>
        <dbReference type="Pfam" id="PF05368"/>
    </source>
</evidence>
<dbReference type="SUPFAM" id="SSF51735">
    <property type="entry name" value="NAD(P)-binding Rossmann-fold domains"/>
    <property type="match status" value="1"/>
</dbReference>
<accession>A0ABN2GCI5</accession>
<dbReference type="Proteomes" id="UP001500618">
    <property type="component" value="Unassembled WGS sequence"/>
</dbReference>
<dbReference type="Gene3D" id="3.90.25.10">
    <property type="entry name" value="UDP-galactose 4-epimerase, domain 1"/>
    <property type="match status" value="1"/>
</dbReference>
<dbReference type="InterPro" id="IPR051164">
    <property type="entry name" value="NmrA-like_oxidored"/>
</dbReference>
<name>A0ABN2GCI5_9ACTN</name>
<evidence type="ECO:0000313" key="5">
    <source>
        <dbReference type="Proteomes" id="UP001500618"/>
    </source>
</evidence>